<evidence type="ECO:0000313" key="2">
    <source>
        <dbReference type="Proteomes" id="UP000260823"/>
    </source>
</evidence>
<dbReference type="AlphaFoldDB" id="A0A3E2NW37"/>
<reference evidence="1 2" key="1">
    <citation type="submission" date="2018-08" db="EMBL/GenBank/DDBJ databases">
        <title>Mucilaginibacter terrae sp. nov., isolated from manganese diggings.</title>
        <authorList>
            <person name="Huang Y."/>
            <person name="Zhou Z."/>
        </authorList>
    </citation>
    <scope>NUCLEOTIDE SEQUENCE [LARGE SCALE GENOMIC DNA]</scope>
    <source>
        <strain evidence="1 2">ZH6</strain>
    </source>
</reference>
<proteinExistence type="predicted"/>
<organism evidence="1 2">
    <name type="scientific">Mucilaginibacter terrenus</name>
    <dbReference type="NCBI Taxonomy" id="2482727"/>
    <lineage>
        <taxon>Bacteria</taxon>
        <taxon>Pseudomonadati</taxon>
        <taxon>Bacteroidota</taxon>
        <taxon>Sphingobacteriia</taxon>
        <taxon>Sphingobacteriales</taxon>
        <taxon>Sphingobacteriaceae</taxon>
        <taxon>Mucilaginibacter</taxon>
    </lineage>
</organism>
<evidence type="ECO:0000313" key="1">
    <source>
        <dbReference type="EMBL" id="RFZ85177.1"/>
    </source>
</evidence>
<sequence>MDIEHPFFEFPMEYAGQAVVCKVVMQPTSYDVIFDDRFMGSIAHTDEWTWIQKDGVILTDDIIEEIGFRIESQYK</sequence>
<name>A0A3E2NW37_9SPHI</name>
<protein>
    <submittedName>
        <fullName evidence="1">Uncharacterized protein</fullName>
    </submittedName>
</protein>
<comment type="caution">
    <text evidence="1">The sequence shown here is derived from an EMBL/GenBank/DDBJ whole genome shotgun (WGS) entry which is preliminary data.</text>
</comment>
<dbReference type="Proteomes" id="UP000260823">
    <property type="component" value="Unassembled WGS sequence"/>
</dbReference>
<dbReference type="EMBL" id="QWDE01000001">
    <property type="protein sequence ID" value="RFZ85177.1"/>
    <property type="molecule type" value="Genomic_DNA"/>
</dbReference>
<gene>
    <name evidence="1" type="ORF">DYU05_06135</name>
</gene>
<keyword evidence="2" id="KW-1185">Reference proteome</keyword>
<accession>A0A3E2NW37</accession>